<evidence type="ECO:0000313" key="2">
    <source>
        <dbReference type="EMBL" id="MBP2355630.1"/>
    </source>
</evidence>
<sequence>MPPSLSDRLTDSRDHPAGQAAAGDAIPPGSPAFALTREHLDNLRRTVESAPERS</sequence>
<dbReference type="RefSeq" id="WP_209698270.1">
    <property type="nucleotide sequence ID" value="NZ_BAAAVU010000037.1"/>
</dbReference>
<accession>A0ABS4UVF8</accession>
<name>A0ABS4UVF8_9ACTN</name>
<feature type="region of interest" description="Disordered" evidence="1">
    <location>
        <begin position="1"/>
        <end position="33"/>
    </location>
</feature>
<dbReference type="EMBL" id="JAGINT010000002">
    <property type="protein sequence ID" value="MBP2355630.1"/>
    <property type="molecule type" value="Genomic_DNA"/>
</dbReference>
<dbReference type="Proteomes" id="UP000755585">
    <property type="component" value="Unassembled WGS sequence"/>
</dbReference>
<evidence type="ECO:0000256" key="1">
    <source>
        <dbReference type="SAM" id="MobiDB-lite"/>
    </source>
</evidence>
<proteinExistence type="predicted"/>
<organism evidence="2 3">
    <name type="scientific">Kribbella aluminosa</name>
    <dbReference type="NCBI Taxonomy" id="416017"/>
    <lineage>
        <taxon>Bacteria</taxon>
        <taxon>Bacillati</taxon>
        <taxon>Actinomycetota</taxon>
        <taxon>Actinomycetes</taxon>
        <taxon>Propionibacteriales</taxon>
        <taxon>Kribbellaceae</taxon>
        <taxon>Kribbella</taxon>
    </lineage>
</organism>
<comment type="caution">
    <text evidence="2">The sequence shown here is derived from an EMBL/GenBank/DDBJ whole genome shotgun (WGS) entry which is preliminary data.</text>
</comment>
<reference evidence="2 3" key="1">
    <citation type="submission" date="2021-03" db="EMBL/GenBank/DDBJ databases">
        <title>Sequencing the genomes of 1000 actinobacteria strains.</title>
        <authorList>
            <person name="Klenk H.-P."/>
        </authorList>
    </citation>
    <scope>NUCLEOTIDE SEQUENCE [LARGE SCALE GENOMIC DNA]</scope>
    <source>
        <strain evidence="2 3">DSM 18824</strain>
    </source>
</reference>
<protein>
    <submittedName>
        <fullName evidence="2">Uncharacterized protein</fullName>
    </submittedName>
</protein>
<keyword evidence="3" id="KW-1185">Reference proteome</keyword>
<evidence type="ECO:0000313" key="3">
    <source>
        <dbReference type="Proteomes" id="UP000755585"/>
    </source>
</evidence>
<gene>
    <name evidence="2" type="ORF">JOF29_006740</name>
</gene>